<dbReference type="PANTHER" id="PTHR12169:SF6">
    <property type="entry name" value="AFG1-LIKE ATPASE"/>
    <property type="match status" value="1"/>
</dbReference>
<protein>
    <submittedName>
        <fullName evidence="3">AFG1-like ATPase</fullName>
    </submittedName>
</protein>
<dbReference type="Proteomes" id="UP000050783">
    <property type="component" value="Unassembled WGS sequence"/>
</dbReference>
<dbReference type="SUPFAM" id="SSF52540">
    <property type="entry name" value="P-loop containing nucleoside triphosphate hydrolases"/>
    <property type="match status" value="1"/>
</dbReference>
<dbReference type="NCBIfam" id="NF040713">
    <property type="entry name" value="ZapE"/>
    <property type="match status" value="1"/>
</dbReference>
<dbReference type="InterPro" id="IPR005654">
    <property type="entry name" value="ATPase_AFG1-like"/>
</dbReference>
<reference evidence="3 4" key="1">
    <citation type="submission" date="2015-09" db="EMBL/GenBank/DDBJ databases">
        <authorList>
            <consortium name="Swine Surveillance"/>
        </authorList>
    </citation>
    <scope>NUCLEOTIDE SEQUENCE [LARGE SCALE GENOMIC DNA]</scope>
    <source>
        <strain evidence="3 4">CECT 4292</strain>
    </source>
</reference>
<dbReference type="Pfam" id="PF03969">
    <property type="entry name" value="AFG1_ATPase"/>
    <property type="match status" value="1"/>
</dbReference>
<dbReference type="STRING" id="81569.RUM4293_00841"/>
<organism evidence="3 4">
    <name type="scientific">Ruegeria atlantica</name>
    <dbReference type="NCBI Taxonomy" id="81569"/>
    <lineage>
        <taxon>Bacteria</taxon>
        <taxon>Pseudomonadati</taxon>
        <taxon>Pseudomonadota</taxon>
        <taxon>Alphaproteobacteria</taxon>
        <taxon>Rhodobacterales</taxon>
        <taxon>Roseobacteraceae</taxon>
        <taxon>Ruegeria</taxon>
    </lineage>
</organism>
<dbReference type="AlphaFoldDB" id="A0A0P1ECQ8"/>
<sequence>MRPRNGCFSTGKPGAMPQNMTGLISLYDTQVADGTLTRDDAQEAVLPHFERIRAALAEPVKRGFFRKAPPPPKGLYLWGGVGRGKSMLMDMFVDSLADIPARRVHFHAFMQEIHAGMHKARKDGVEDALAPVAASVIKSARVLAFDEMQITDITDAMIVGRLFDLLHEGGTVVVTTSNRHPDNLYKDGLNRQLFLPFIAHIKEQLEVWELISPTDYRQNRLEGAPVYFTPIGPEARASIRSVWIDLAGGTADPLILQVNGRAVELPAFRNGVARASFYDLCGRMLGPADYLAIAEEVKVLVLEDIPRLSRNNFNEAKRFVTLIDALYEGKVRLICSAAAEPEMLYVEGEGTFEFERTASRLREMQDQDWGQ</sequence>
<name>A0A0P1ECQ8_9RHOB</name>
<dbReference type="GO" id="GO:0016887">
    <property type="term" value="F:ATP hydrolysis activity"/>
    <property type="evidence" value="ECO:0007669"/>
    <property type="project" value="InterPro"/>
</dbReference>
<dbReference type="PANTHER" id="PTHR12169">
    <property type="entry name" value="ATPASE N2B"/>
    <property type="match status" value="1"/>
</dbReference>
<evidence type="ECO:0000313" key="4">
    <source>
        <dbReference type="Proteomes" id="UP000050783"/>
    </source>
</evidence>
<keyword evidence="1" id="KW-0547">Nucleotide-binding</keyword>
<dbReference type="InterPro" id="IPR027417">
    <property type="entry name" value="P-loop_NTPase"/>
</dbReference>
<dbReference type="Gene3D" id="3.40.50.300">
    <property type="entry name" value="P-loop containing nucleotide triphosphate hydrolases"/>
    <property type="match status" value="1"/>
</dbReference>
<dbReference type="GO" id="GO:0005737">
    <property type="term" value="C:cytoplasm"/>
    <property type="evidence" value="ECO:0007669"/>
    <property type="project" value="TreeGrafter"/>
</dbReference>
<gene>
    <name evidence="3" type="ORF">RUA4292_01635</name>
</gene>
<evidence type="ECO:0000256" key="1">
    <source>
        <dbReference type="ARBA" id="ARBA00022741"/>
    </source>
</evidence>
<evidence type="ECO:0000256" key="2">
    <source>
        <dbReference type="ARBA" id="ARBA00022840"/>
    </source>
</evidence>
<dbReference type="GO" id="GO:0005524">
    <property type="term" value="F:ATP binding"/>
    <property type="evidence" value="ECO:0007669"/>
    <property type="project" value="UniProtKB-KW"/>
</dbReference>
<dbReference type="EMBL" id="CYPU01000024">
    <property type="protein sequence ID" value="CUH47464.1"/>
    <property type="molecule type" value="Genomic_DNA"/>
</dbReference>
<keyword evidence="2" id="KW-0067">ATP-binding</keyword>
<evidence type="ECO:0000313" key="3">
    <source>
        <dbReference type="EMBL" id="CUH47464.1"/>
    </source>
</evidence>
<proteinExistence type="predicted"/>
<accession>A0A0P1ECQ8</accession>